<evidence type="ECO:0000256" key="1">
    <source>
        <dbReference type="ARBA" id="ARBA00022723"/>
    </source>
</evidence>
<proteinExistence type="predicted"/>
<evidence type="ECO:0000313" key="7">
    <source>
        <dbReference type="EMBL" id="GDY49841.1"/>
    </source>
</evidence>
<dbReference type="RefSeq" id="WP_137975912.1">
    <property type="nucleotide sequence ID" value="NZ_BAAASO010000053.1"/>
</dbReference>
<keyword evidence="7" id="KW-0378">Hydrolase</keyword>
<feature type="domain" description="Amidohydrolase-related" evidence="6">
    <location>
        <begin position="9"/>
        <end position="299"/>
    </location>
</feature>
<dbReference type="GO" id="GO:0046872">
    <property type="term" value="F:metal ion binding"/>
    <property type="evidence" value="ECO:0007669"/>
    <property type="project" value="UniProtKB-KW"/>
</dbReference>
<protein>
    <recommendedName>
        <fullName evidence="5">6-methylsalicylate decarboxylase</fullName>
        <ecNumber evidence="5">4.1.1.52</ecNumber>
    </recommendedName>
</protein>
<dbReference type="InterPro" id="IPR032465">
    <property type="entry name" value="ACMSD"/>
</dbReference>
<gene>
    <name evidence="7" type="ORF">SVIO_004640</name>
</gene>
<dbReference type="GO" id="GO:0005829">
    <property type="term" value="C:cytosol"/>
    <property type="evidence" value="ECO:0007669"/>
    <property type="project" value="TreeGrafter"/>
</dbReference>
<evidence type="ECO:0000313" key="8">
    <source>
        <dbReference type="Proteomes" id="UP000301309"/>
    </source>
</evidence>
<dbReference type="AlphaFoldDB" id="A0A4D4KL17"/>
<reference evidence="7 8" key="1">
    <citation type="journal article" date="2020" name="Int. J. Syst. Evol. Microbiol.">
        <title>Reclassification of Streptomyces castelarensis and Streptomyces sporoclivatus as later heterotypic synonyms of Streptomyces antimycoticus.</title>
        <authorList>
            <person name="Komaki H."/>
            <person name="Tamura T."/>
        </authorList>
    </citation>
    <scope>NUCLEOTIDE SEQUENCE [LARGE SCALE GENOMIC DNA]</scope>
    <source>
        <strain evidence="7 8">NBRC 13459</strain>
    </source>
</reference>
<dbReference type="Proteomes" id="UP000301309">
    <property type="component" value="Unassembled WGS sequence"/>
</dbReference>
<keyword evidence="2" id="KW-0862">Zinc</keyword>
<keyword evidence="1" id="KW-0479">Metal-binding</keyword>
<organism evidence="7 8">
    <name type="scientific">Streptomyces violaceusniger</name>
    <dbReference type="NCBI Taxonomy" id="68280"/>
    <lineage>
        <taxon>Bacteria</taxon>
        <taxon>Bacillati</taxon>
        <taxon>Actinomycetota</taxon>
        <taxon>Actinomycetes</taxon>
        <taxon>Kitasatosporales</taxon>
        <taxon>Streptomycetaceae</taxon>
        <taxon>Streptomyces</taxon>
        <taxon>Streptomyces violaceusniger group</taxon>
    </lineage>
</organism>
<dbReference type="Gene3D" id="3.20.20.140">
    <property type="entry name" value="Metal-dependent hydrolases"/>
    <property type="match status" value="1"/>
</dbReference>
<dbReference type="PANTHER" id="PTHR21240">
    <property type="entry name" value="2-AMINO-3-CARBOXYLMUCONATE-6-SEMIALDEHYDE DECARBOXYLASE"/>
    <property type="match status" value="1"/>
</dbReference>
<dbReference type="GO" id="GO:0016787">
    <property type="term" value="F:hydrolase activity"/>
    <property type="evidence" value="ECO:0007669"/>
    <property type="project" value="UniProtKB-KW"/>
</dbReference>
<dbReference type="GO" id="GO:0047596">
    <property type="term" value="F:6-methylsalicylate decarboxylase activity"/>
    <property type="evidence" value="ECO:0007669"/>
    <property type="project" value="UniProtKB-EC"/>
</dbReference>
<evidence type="ECO:0000259" key="6">
    <source>
        <dbReference type="Pfam" id="PF04909"/>
    </source>
</evidence>
<dbReference type="EC" id="4.1.1.52" evidence="5"/>
<dbReference type="SUPFAM" id="SSF51556">
    <property type="entry name" value="Metallo-dependent hydrolases"/>
    <property type="match status" value="1"/>
</dbReference>
<evidence type="ECO:0000256" key="5">
    <source>
        <dbReference type="ARBA" id="ARBA00038889"/>
    </source>
</evidence>
<dbReference type="OrthoDB" id="149172at2"/>
<evidence type="ECO:0000256" key="3">
    <source>
        <dbReference type="ARBA" id="ARBA00023239"/>
    </source>
</evidence>
<name>A0A4D4KL17_STRVO</name>
<evidence type="ECO:0000256" key="4">
    <source>
        <dbReference type="ARBA" id="ARBA00036832"/>
    </source>
</evidence>
<keyword evidence="3" id="KW-0456">Lyase</keyword>
<keyword evidence="8" id="KW-1185">Reference proteome</keyword>
<comment type="catalytic activity">
    <reaction evidence="4">
        <text>6-methylsalicylate + H(+) = 3-methylphenol + CO2</text>
        <dbReference type="Rhea" id="RHEA:23112"/>
        <dbReference type="ChEBI" id="CHEBI:15378"/>
        <dbReference type="ChEBI" id="CHEBI:16526"/>
        <dbReference type="ChEBI" id="CHEBI:17231"/>
        <dbReference type="ChEBI" id="CHEBI:36658"/>
        <dbReference type="EC" id="4.1.1.52"/>
    </reaction>
    <physiologicalReaction direction="left-to-right" evidence="4">
        <dbReference type="Rhea" id="RHEA:23113"/>
    </physiologicalReaction>
</comment>
<dbReference type="InterPro" id="IPR006680">
    <property type="entry name" value="Amidohydro-rel"/>
</dbReference>
<dbReference type="EMBL" id="BJHW01000001">
    <property type="protein sequence ID" value="GDY49841.1"/>
    <property type="molecule type" value="Genomic_DNA"/>
</dbReference>
<dbReference type="GO" id="GO:0019748">
    <property type="term" value="P:secondary metabolic process"/>
    <property type="evidence" value="ECO:0007669"/>
    <property type="project" value="TreeGrafter"/>
</dbReference>
<dbReference type="Pfam" id="PF04909">
    <property type="entry name" value="Amidohydro_2"/>
    <property type="match status" value="1"/>
</dbReference>
<dbReference type="PANTHER" id="PTHR21240:SF29">
    <property type="entry name" value="AMIDOHYDROLASE-RELATED DOMAIN-CONTAINING PROTEIN"/>
    <property type="match status" value="1"/>
</dbReference>
<comment type="caution">
    <text evidence="7">The sequence shown here is derived from an EMBL/GenBank/DDBJ whole genome shotgun (WGS) entry which is preliminary data.</text>
</comment>
<accession>A0A4D4KL17</accession>
<evidence type="ECO:0000256" key="2">
    <source>
        <dbReference type="ARBA" id="ARBA00022833"/>
    </source>
</evidence>
<sequence>MTHTEPGLIDVHAHFSPPTTPKMRQRILEASHANNFLVPEPYEWRLDATLGFMDETGTALQMLSNIPTGHQALQTSNDYGLEIVAQHPSRFGLLAALPTDDAPAALQETRRVNGADGWAVTTVYNGRSLAEPHLDPLWEHLDSQHAVVFVHPNAYAPSTAGLPTPLIEVAFDTGRTITGMLYAGVFNRYPNITFVIAHAGATVPLLAGRLSLLGAEAWVPNPRGLTTQDIQTALSRLWVDTAASASDQQIAAAATVFGDTHIVYGSDWGAACTNTASAKRNLHALHTTLAITPDTRAAIPTRATKLFPQAARRAQSAWMS</sequence>
<dbReference type="InterPro" id="IPR032466">
    <property type="entry name" value="Metal_Hydrolase"/>
</dbReference>